<feature type="region of interest" description="Disordered" evidence="1">
    <location>
        <begin position="566"/>
        <end position="641"/>
    </location>
</feature>
<name>A0A2H0TGB3_9BACT</name>
<organism evidence="4 5">
    <name type="scientific">Candidatus Niyogibacteria bacterium CG10_big_fil_rev_8_21_14_0_10_42_19</name>
    <dbReference type="NCBI Taxonomy" id="1974725"/>
    <lineage>
        <taxon>Bacteria</taxon>
        <taxon>Candidatus Niyogiibacteriota</taxon>
    </lineage>
</organism>
<feature type="compositionally biased region" description="Basic and acidic residues" evidence="1">
    <location>
        <begin position="574"/>
        <end position="598"/>
    </location>
</feature>
<dbReference type="EMBL" id="PFCN01000010">
    <property type="protein sequence ID" value="PIR70587.1"/>
    <property type="molecule type" value="Genomic_DNA"/>
</dbReference>
<feature type="region of interest" description="Disordered" evidence="1">
    <location>
        <begin position="433"/>
        <end position="465"/>
    </location>
</feature>
<dbReference type="Pfam" id="PF23477">
    <property type="entry name" value="zf_Tbcl_2"/>
    <property type="match status" value="1"/>
</dbReference>
<dbReference type="CDD" id="cd01127">
    <property type="entry name" value="TrwB_TraG_TraD_VirD4"/>
    <property type="match status" value="2"/>
</dbReference>
<dbReference type="Proteomes" id="UP000229383">
    <property type="component" value="Unassembled WGS sequence"/>
</dbReference>
<feature type="domain" description="Type IV secretion system coupling protein TraD DNA-binding" evidence="2">
    <location>
        <begin position="24"/>
        <end position="341"/>
    </location>
</feature>
<sequence>MNENNDKIYFAETNFRNKRVRFGIKKDDRRKHIYIVGKTGMGKTTLLENMAIQDMQKGEAMGIIDPHGEFAKKMLDFVPKERIDDVIYFDPSDLHHPIGFNIMENVDPEKRHLIASGLMGVFKKIWVDVWSARMEYILANTILALLEYPGATLLGINRMLSNKDFRKKVVDCITDPIVKSFWVDEFAKYTDRYAQEAVPAVMNKVGQFISNPLIRNIIGQPKSSFDMREVMDGRKILIMNLSKGSIGEENSRLIGAMLITKLYLGALSRTDSYGKDFPDFHLYVDEFQNFATESFANILSEARKYRLNLILAHQYIAQMDETVSDAVFGNVGTMITFRVGAADAEVIEKEFSPEFFVKDIVSLAFANIYLKLMIDGVASRPFSASTLPPIQAPALSYREQIVESSRKRYGVPLEVVTANIAKLHEQDPAVIPRRDISSPRDTPARTREEYRPPMGNVQQDSEAVQRPSGLYEAVCEVCGKDILVPFQPDGRRPIYCKQHRNPVQKDIGAPSMRMPGIKEGEVVTKEAPLSRPTISLSELRDPPKISSRNKVPDINELRKALAETLQEEADEPDDSGKKENTTNQKDAKLSDLKDKKPEPNQAPRQSFIPRQEQYRDNKPIKKDGQNNRSGILKPGESIKFE</sequence>
<feature type="region of interest" description="Disordered" evidence="1">
    <location>
        <begin position="524"/>
        <end position="553"/>
    </location>
</feature>
<dbReference type="InterPro" id="IPR027417">
    <property type="entry name" value="P-loop_NTPase"/>
</dbReference>
<dbReference type="AlphaFoldDB" id="A0A2H0TGB3"/>
<feature type="compositionally biased region" description="Basic and acidic residues" evidence="1">
    <location>
        <begin position="433"/>
        <end position="451"/>
    </location>
</feature>
<gene>
    <name evidence="4" type="ORF">COU46_00730</name>
</gene>
<evidence type="ECO:0000259" key="2">
    <source>
        <dbReference type="Pfam" id="PF10412"/>
    </source>
</evidence>
<dbReference type="NCBIfam" id="TIGR04272">
    <property type="entry name" value="cxxc_cxxc_Mbark"/>
    <property type="match status" value="1"/>
</dbReference>
<comment type="caution">
    <text evidence="4">The sequence shown here is derived from an EMBL/GenBank/DDBJ whole genome shotgun (WGS) entry which is preliminary data.</text>
</comment>
<feature type="domain" description="CxxC-x17-CxxC" evidence="3">
    <location>
        <begin position="470"/>
        <end position="497"/>
    </location>
</feature>
<accession>A0A2H0TGB3</accession>
<proteinExistence type="predicted"/>
<evidence type="ECO:0000313" key="5">
    <source>
        <dbReference type="Proteomes" id="UP000229383"/>
    </source>
</evidence>
<feature type="compositionally biased region" description="Basic and acidic residues" evidence="1">
    <location>
        <begin position="612"/>
        <end position="625"/>
    </location>
</feature>
<dbReference type="InterPro" id="IPR051162">
    <property type="entry name" value="T4SS_component"/>
</dbReference>
<dbReference type="PANTHER" id="PTHR30121">
    <property type="entry name" value="UNCHARACTERIZED PROTEIN YJGR-RELATED"/>
    <property type="match status" value="1"/>
</dbReference>
<dbReference type="InterPro" id="IPR019476">
    <property type="entry name" value="T4SS_TraD_DNA-bd"/>
</dbReference>
<dbReference type="PANTHER" id="PTHR30121:SF11">
    <property type="entry name" value="AAA+ ATPASE DOMAIN-CONTAINING PROTEIN"/>
    <property type="match status" value="1"/>
</dbReference>
<evidence type="ECO:0000259" key="3">
    <source>
        <dbReference type="Pfam" id="PF23477"/>
    </source>
</evidence>
<dbReference type="Pfam" id="PF10412">
    <property type="entry name" value="TrwB_AAD_bind"/>
    <property type="match status" value="1"/>
</dbReference>
<dbReference type="InterPro" id="IPR026363">
    <property type="entry name" value="CxxC-x17-CxxC_dom"/>
</dbReference>
<reference evidence="5" key="1">
    <citation type="submission" date="2017-09" db="EMBL/GenBank/DDBJ databases">
        <title>Depth-based differentiation of microbial function through sediment-hosted aquifers and enrichment of novel symbionts in the deep terrestrial subsurface.</title>
        <authorList>
            <person name="Probst A.J."/>
            <person name="Ladd B."/>
            <person name="Jarett J.K."/>
            <person name="Geller-Mcgrath D.E."/>
            <person name="Sieber C.M.K."/>
            <person name="Emerson J.B."/>
            <person name="Anantharaman K."/>
            <person name="Thomas B.C."/>
            <person name="Malmstrom R."/>
            <person name="Stieglmeier M."/>
            <person name="Klingl A."/>
            <person name="Woyke T."/>
            <person name="Ryan C.M."/>
            <person name="Banfield J.F."/>
        </authorList>
    </citation>
    <scope>NUCLEOTIDE SEQUENCE [LARGE SCALE GENOMIC DNA]</scope>
</reference>
<protein>
    <submittedName>
        <fullName evidence="4">Uncharacterized protein</fullName>
    </submittedName>
</protein>
<evidence type="ECO:0000313" key="4">
    <source>
        <dbReference type="EMBL" id="PIR70587.1"/>
    </source>
</evidence>
<evidence type="ECO:0000256" key="1">
    <source>
        <dbReference type="SAM" id="MobiDB-lite"/>
    </source>
</evidence>
<dbReference type="SUPFAM" id="SSF52540">
    <property type="entry name" value="P-loop containing nucleoside triphosphate hydrolases"/>
    <property type="match status" value="1"/>
</dbReference>
<dbReference type="Gene3D" id="3.40.50.300">
    <property type="entry name" value="P-loop containing nucleotide triphosphate hydrolases"/>
    <property type="match status" value="2"/>
</dbReference>